<dbReference type="PRINTS" id="PR00332">
    <property type="entry name" value="HISTRIAD"/>
</dbReference>
<dbReference type="Pfam" id="PF01230">
    <property type="entry name" value="HIT"/>
    <property type="match status" value="1"/>
</dbReference>
<evidence type="ECO:0000256" key="2">
    <source>
        <dbReference type="PIRSR" id="PIRSR601310-3"/>
    </source>
</evidence>
<dbReference type="InterPro" id="IPR001310">
    <property type="entry name" value="Histidine_triad_HIT"/>
</dbReference>
<dbReference type="InterPro" id="IPR036265">
    <property type="entry name" value="HIT-like_sf"/>
</dbReference>
<evidence type="ECO:0000313" key="5">
    <source>
        <dbReference type="EMBL" id="TMI77125.1"/>
    </source>
</evidence>
<comment type="caution">
    <text evidence="5">The sequence shown here is derived from an EMBL/GenBank/DDBJ whole genome shotgun (WGS) entry which is preliminary data.</text>
</comment>
<dbReference type="Proteomes" id="UP000318834">
    <property type="component" value="Unassembled WGS sequence"/>
</dbReference>
<protein>
    <submittedName>
        <fullName evidence="5">Histidine triad nucleotide-binding protein</fullName>
    </submittedName>
</protein>
<dbReference type="Gene3D" id="3.30.428.10">
    <property type="entry name" value="HIT-like"/>
    <property type="match status" value="1"/>
</dbReference>
<feature type="short sequence motif" description="Histidine triad motif" evidence="2 3">
    <location>
        <begin position="98"/>
        <end position="102"/>
    </location>
</feature>
<dbReference type="InterPro" id="IPR011146">
    <property type="entry name" value="HIT-like"/>
</dbReference>
<gene>
    <name evidence="5" type="ORF">E6H05_01080</name>
</gene>
<evidence type="ECO:0000259" key="4">
    <source>
        <dbReference type="PROSITE" id="PS51084"/>
    </source>
</evidence>
<feature type="active site" description="Tele-AMP-histidine intermediate" evidence="1">
    <location>
        <position position="100"/>
    </location>
</feature>
<organism evidence="5 6">
    <name type="scientific">Candidatus Segetimicrobium genomatis</name>
    <dbReference type="NCBI Taxonomy" id="2569760"/>
    <lineage>
        <taxon>Bacteria</taxon>
        <taxon>Bacillati</taxon>
        <taxon>Candidatus Sysuimicrobiota</taxon>
        <taxon>Candidatus Sysuimicrobiia</taxon>
        <taxon>Candidatus Sysuimicrobiales</taxon>
        <taxon>Candidatus Segetimicrobiaceae</taxon>
        <taxon>Candidatus Segetimicrobium</taxon>
    </lineage>
</organism>
<proteinExistence type="predicted"/>
<reference evidence="5 6" key="1">
    <citation type="journal article" date="2019" name="Nat. Microbiol.">
        <title>Mediterranean grassland soil C-N compound turnover is dependent on rainfall and depth, and is mediated by genomically divergent microorganisms.</title>
        <authorList>
            <person name="Diamond S."/>
            <person name="Andeer P.F."/>
            <person name="Li Z."/>
            <person name="Crits-Christoph A."/>
            <person name="Burstein D."/>
            <person name="Anantharaman K."/>
            <person name="Lane K.R."/>
            <person name="Thomas B.C."/>
            <person name="Pan C."/>
            <person name="Northen T.R."/>
            <person name="Banfield J.F."/>
        </authorList>
    </citation>
    <scope>NUCLEOTIDE SEQUENCE [LARGE SCALE GENOMIC DNA]</scope>
    <source>
        <strain evidence="5">NP_8</strain>
    </source>
</reference>
<dbReference type="GO" id="GO:0003824">
    <property type="term" value="F:catalytic activity"/>
    <property type="evidence" value="ECO:0007669"/>
    <property type="project" value="InterPro"/>
</dbReference>
<dbReference type="AlphaFoldDB" id="A0A537J0T4"/>
<evidence type="ECO:0000256" key="1">
    <source>
        <dbReference type="PIRSR" id="PIRSR601310-1"/>
    </source>
</evidence>
<sequence>MSDCLFCRIVAGAIPSQRVFEDEDVIAVRDINPQAPVHVLLLPKKHIASVLDAKESDRGLLGRIALVAGKIARQEGIAERGFRLLTNTGPDGGQAVAHLHYHLLGGRKMGWPPG</sequence>
<dbReference type="EMBL" id="VBAP01000006">
    <property type="protein sequence ID" value="TMI77125.1"/>
    <property type="molecule type" value="Genomic_DNA"/>
</dbReference>
<evidence type="ECO:0000313" key="6">
    <source>
        <dbReference type="Proteomes" id="UP000318834"/>
    </source>
</evidence>
<evidence type="ECO:0000256" key="3">
    <source>
        <dbReference type="PROSITE-ProRule" id="PRU00464"/>
    </source>
</evidence>
<feature type="domain" description="HIT" evidence="4">
    <location>
        <begin position="5"/>
        <end position="114"/>
    </location>
</feature>
<accession>A0A537J0T4</accession>
<dbReference type="PROSITE" id="PS51084">
    <property type="entry name" value="HIT_2"/>
    <property type="match status" value="1"/>
</dbReference>
<dbReference type="SUPFAM" id="SSF54197">
    <property type="entry name" value="HIT-like"/>
    <property type="match status" value="1"/>
</dbReference>
<dbReference type="CDD" id="cd01276">
    <property type="entry name" value="PKCI_related"/>
    <property type="match status" value="1"/>
</dbReference>
<name>A0A537J0T4_9BACT</name>
<dbReference type="PANTHER" id="PTHR23089">
    <property type="entry name" value="HISTIDINE TRIAD HIT PROTEIN"/>
    <property type="match status" value="1"/>
</dbReference>